<dbReference type="Proteomes" id="UP000431451">
    <property type="component" value="Unassembled WGS sequence"/>
</dbReference>
<reference evidence="1" key="2">
    <citation type="submission" date="2021-10" db="EMBL/GenBank/DDBJ databases">
        <authorList>
            <person name="Mesa V."/>
        </authorList>
    </citation>
    <scope>NUCLEOTIDE SEQUENCE</scope>
    <source>
        <strain evidence="1">CC3_PB</strain>
    </source>
</reference>
<dbReference type="OrthoDB" id="1934359at2"/>
<dbReference type="Proteomes" id="UP001189143">
    <property type="component" value="Unassembled WGS sequence"/>
</dbReference>
<evidence type="ECO:0000313" key="3">
    <source>
        <dbReference type="EMBL" id="VCT83584.1"/>
    </source>
</evidence>
<protein>
    <recommendedName>
        <fullName evidence="5">DUF1540 domain-containing protein</fullName>
    </recommendedName>
</protein>
<evidence type="ECO:0000313" key="1">
    <source>
        <dbReference type="EMBL" id="CAG9709872.1"/>
    </source>
</evidence>
<accession>A0A650LYW9</accession>
<evidence type="ECO:0000313" key="2">
    <source>
        <dbReference type="EMBL" id="CAI3650803.1"/>
    </source>
</evidence>
<dbReference type="AlphaFoldDB" id="A0A650LYW9"/>
<proteinExistence type="predicted"/>
<organism evidence="3 4">
    <name type="scientific">Clostridium neonatale</name>
    <dbReference type="NCBI Taxonomy" id="137838"/>
    <lineage>
        <taxon>Bacteria</taxon>
        <taxon>Bacillati</taxon>
        <taxon>Bacillota</taxon>
        <taxon>Clostridia</taxon>
        <taxon>Eubacteriales</taxon>
        <taxon>Clostridiaceae</taxon>
        <taxon>Clostridium</taxon>
    </lineage>
</organism>
<reference evidence="3 4" key="1">
    <citation type="submission" date="2018-06" db="EMBL/GenBank/DDBJ databases">
        <authorList>
            <consortium name="IHU Genomes"/>
        </authorList>
    </citation>
    <scope>NUCLEOTIDE SEQUENCE [LARGE SCALE GENOMIC DNA]</scope>
    <source>
        <strain evidence="3 4">NEC25</strain>
    </source>
</reference>
<name>A0A650LYW9_9CLOT</name>
<dbReference type="EMBL" id="UWJD01000001">
    <property type="protein sequence ID" value="VCT83584.1"/>
    <property type="molecule type" value="Genomic_DNA"/>
</dbReference>
<evidence type="ECO:0008006" key="5">
    <source>
        <dbReference type="Google" id="ProtNLM"/>
    </source>
</evidence>
<dbReference type="Proteomes" id="UP000789738">
    <property type="component" value="Unassembled WGS sequence"/>
</dbReference>
<reference evidence="2" key="3">
    <citation type="submission" date="2022-10" db="EMBL/GenBank/DDBJ databases">
        <authorList>
            <person name="Aires J."/>
            <person name="Mesa V."/>
        </authorList>
    </citation>
    <scope>NUCLEOTIDE SEQUENCE</scope>
    <source>
        <strain evidence="2">Clostridium neonatale JD116</strain>
    </source>
</reference>
<gene>
    <name evidence="2" type="ORF">CNEO2_530012</name>
    <name evidence="1" type="ORF">CNEO_44453</name>
    <name evidence="3" type="ORF">CNEONATNEC25_01181</name>
</gene>
<dbReference type="RefSeq" id="WP_157065766.1">
    <property type="nucleotide sequence ID" value="NZ_CAKJVD010000042.1"/>
</dbReference>
<dbReference type="EMBL" id="CAKJVE010000004">
    <property type="protein sequence ID" value="CAG9709872.1"/>
    <property type="molecule type" value="Genomic_DNA"/>
</dbReference>
<evidence type="ECO:0000313" key="4">
    <source>
        <dbReference type="Proteomes" id="UP000431451"/>
    </source>
</evidence>
<dbReference type="GeneID" id="68876537"/>
<sequence length="58" mass="6884">MIVYCSACTCVSNSKGKCTKESIRLEDFEYYEDTEGKRRDYLEDDMKCVSYESIYKKK</sequence>
<dbReference type="EMBL" id="CAMTCP010000252">
    <property type="protein sequence ID" value="CAI3650803.1"/>
    <property type="molecule type" value="Genomic_DNA"/>
</dbReference>